<dbReference type="Pfam" id="PF01408">
    <property type="entry name" value="GFO_IDH_MocA"/>
    <property type="match status" value="1"/>
</dbReference>
<dbReference type="AlphaFoldDB" id="A0A511RIU8"/>
<gene>
    <name evidence="3" type="ORF">ODE01S_10040</name>
</gene>
<proteinExistence type="predicted"/>
<dbReference type="Gene3D" id="3.40.50.720">
    <property type="entry name" value="NAD(P)-binding Rossmann-like Domain"/>
    <property type="match status" value="1"/>
</dbReference>
<evidence type="ECO:0000313" key="3">
    <source>
        <dbReference type="EMBL" id="GEM89570.1"/>
    </source>
</evidence>
<accession>A0A511RIU8</accession>
<feature type="domain" description="GFO/IDH/MocA-like oxidoreductase" evidence="2">
    <location>
        <begin position="128"/>
        <end position="253"/>
    </location>
</feature>
<evidence type="ECO:0000259" key="2">
    <source>
        <dbReference type="Pfam" id="PF22725"/>
    </source>
</evidence>
<dbReference type="Proteomes" id="UP000321827">
    <property type="component" value="Unassembled WGS sequence"/>
</dbReference>
<dbReference type="GO" id="GO:0000166">
    <property type="term" value="F:nucleotide binding"/>
    <property type="evidence" value="ECO:0007669"/>
    <property type="project" value="InterPro"/>
</dbReference>
<dbReference type="Pfam" id="PF22725">
    <property type="entry name" value="GFO_IDH_MocA_C3"/>
    <property type="match status" value="1"/>
</dbReference>
<evidence type="ECO:0000313" key="4">
    <source>
        <dbReference type="Proteomes" id="UP000321827"/>
    </source>
</evidence>
<dbReference type="RefSeq" id="WP_147146498.1">
    <property type="nucleotide sequence ID" value="NZ_BJXN01000005.1"/>
</dbReference>
<reference evidence="3 4" key="1">
    <citation type="submission" date="2019-07" db="EMBL/GenBank/DDBJ databases">
        <title>Whole genome shotgun sequence of Oceanithermus desulfurans NBRC 100063.</title>
        <authorList>
            <person name="Hosoyama A."/>
            <person name="Uohara A."/>
            <person name="Ohji S."/>
            <person name="Ichikawa N."/>
        </authorList>
    </citation>
    <scope>NUCLEOTIDE SEQUENCE [LARGE SCALE GENOMIC DNA]</scope>
    <source>
        <strain evidence="3 4">NBRC 100063</strain>
    </source>
</reference>
<dbReference type="InterPro" id="IPR000683">
    <property type="entry name" value="Gfo/Idh/MocA-like_OxRdtase_N"/>
</dbReference>
<dbReference type="InterPro" id="IPR036291">
    <property type="entry name" value="NAD(P)-bd_dom_sf"/>
</dbReference>
<dbReference type="PANTHER" id="PTHR43377">
    <property type="entry name" value="BILIVERDIN REDUCTASE A"/>
    <property type="match status" value="1"/>
</dbReference>
<evidence type="ECO:0000259" key="1">
    <source>
        <dbReference type="Pfam" id="PF01408"/>
    </source>
</evidence>
<sequence length="332" mass="36574">MRIGILSFAHLHAEGYVQNLRRISGVEVIGFSDTDPERGRRFSQAYGLRWFWTHEDLLAEHPDAVIVTSENARHRELVELAVRSGAHVLCEKPIATRTEDALAMKAAVEAAGVSFMTAFPMRFSPAVEAARAMVAEGALGRVLAVVGVNHSESPKRHRAWFAEKALAGGGATIDHTVHLADLYRWIFGVEVAEVTAEISNPFDPEVDVDTAGLLLLKLENGVPASIDASWSRPPSYPRWGHLKMEIVGEKGTLVLDAFAGHLHVWRRGQERAYEWLGFHPDPNQGMLEAFVDSVRNGTPPPVSWRDGYEALRVVLAAYRSAERHAPVAPGDL</sequence>
<protein>
    <submittedName>
        <fullName evidence="3">Dehydrogenase</fullName>
    </submittedName>
</protein>
<dbReference type="Gene3D" id="3.30.360.10">
    <property type="entry name" value="Dihydrodipicolinate Reductase, domain 2"/>
    <property type="match status" value="1"/>
</dbReference>
<name>A0A511RIU8_9DEIN</name>
<dbReference type="OrthoDB" id="9815825at2"/>
<dbReference type="PANTHER" id="PTHR43377:SF1">
    <property type="entry name" value="BILIVERDIN REDUCTASE A"/>
    <property type="match status" value="1"/>
</dbReference>
<dbReference type="SUPFAM" id="SSF55347">
    <property type="entry name" value="Glyceraldehyde-3-phosphate dehydrogenase-like, C-terminal domain"/>
    <property type="match status" value="1"/>
</dbReference>
<dbReference type="InterPro" id="IPR055170">
    <property type="entry name" value="GFO_IDH_MocA-like_dom"/>
</dbReference>
<dbReference type="EMBL" id="BJXN01000005">
    <property type="protein sequence ID" value="GEM89570.1"/>
    <property type="molecule type" value="Genomic_DNA"/>
</dbReference>
<dbReference type="SUPFAM" id="SSF51735">
    <property type="entry name" value="NAD(P)-binding Rossmann-fold domains"/>
    <property type="match status" value="1"/>
</dbReference>
<dbReference type="InterPro" id="IPR051450">
    <property type="entry name" value="Gfo/Idh/MocA_Oxidoreductases"/>
</dbReference>
<comment type="caution">
    <text evidence="3">The sequence shown here is derived from an EMBL/GenBank/DDBJ whole genome shotgun (WGS) entry which is preliminary data.</text>
</comment>
<feature type="domain" description="Gfo/Idh/MocA-like oxidoreductase N-terminal" evidence="1">
    <location>
        <begin position="12"/>
        <end position="118"/>
    </location>
</feature>
<organism evidence="3 4">
    <name type="scientific">Oceanithermus desulfurans NBRC 100063</name>
    <dbReference type="NCBI Taxonomy" id="1227550"/>
    <lineage>
        <taxon>Bacteria</taxon>
        <taxon>Thermotogati</taxon>
        <taxon>Deinococcota</taxon>
        <taxon>Deinococci</taxon>
        <taxon>Thermales</taxon>
        <taxon>Thermaceae</taxon>
        <taxon>Oceanithermus</taxon>
    </lineage>
</organism>